<evidence type="ECO:0000256" key="7">
    <source>
        <dbReference type="SAM" id="Phobius"/>
    </source>
</evidence>
<feature type="transmembrane region" description="Helical" evidence="7">
    <location>
        <begin position="73"/>
        <end position="90"/>
    </location>
</feature>
<evidence type="ECO:0000256" key="4">
    <source>
        <dbReference type="ARBA" id="ARBA00022692"/>
    </source>
</evidence>
<keyword evidence="5 7" id="KW-1133">Transmembrane helix</keyword>
<keyword evidence="6 7" id="KW-0472">Membrane</keyword>
<proteinExistence type="inferred from homology"/>
<organism evidence="10 11">
    <name type="scientific">Subsaximicrobium wynnwilliamsii</name>
    <dbReference type="NCBI Taxonomy" id="291179"/>
    <lineage>
        <taxon>Bacteria</taxon>
        <taxon>Pseudomonadati</taxon>
        <taxon>Bacteroidota</taxon>
        <taxon>Flavobacteriia</taxon>
        <taxon>Flavobacteriales</taxon>
        <taxon>Flavobacteriaceae</taxon>
        <taxon>Subsaximicrobium</taxon>
    </lineage>
</organism>
<dbReference type="Gene3D" id="3.30.70.100">
    <property type="match status" value="1"/>
</dbReference>
<dbReference type="InterPro" id="IPR045275">
    <property type="entry name" value="MscS_archaea/bacteria_type"/>
</dbReference>
<dbReference type="InterPro" id="IPR010920">
    <property type="entry name" value="LSM_dom_sf"/>
</dbReference>
<dbReference type="Pfam" id="PF00924">
    <property type="entry name" value="MS_channel_2nd"/>
    <property type="match status" value="1"/>
</dbReference>
<dbReference type="GO" id="GO:0005886">
    <property type="term" value="C:plasma membrane"/>
    <property type="evidence" value="ECO:0007669"/>
    <property type="project" value="UniProtKB-SubCell"/>
</dbReference>
<comment type="subcellular location">
    <subcellularLocation>
        <location evidence="1">Cell membrane</location>
        <topology evidence="1">Multi-pass membrane protein</topology>
    </subcellularLocation>
</comment>
<dbReference type="EMBL" id="VORO01000010">
    <property type="protein sequence ID" value="TXD88932.1"/>
    <property type="molecule type" value="Genomic_DNA"/>
</dbReference>
<comment type="caution">
    <text evidence="10">The sequence shown here is derived from an EMBL/GenBank/DDBJ whole genome shotgun (WGS) entry which is preliminary data.</text>
</comment>
<evidence type="ECO:0000259" key="9">
    <source>
        <dbReference type="Pfam" id="PF21082"/>
    </source>
</evidence>
<evidence type="ECO:0000256" key="1">
    <source>
        <dbReference type="ARBA" id="ARBA00004651"/>
    </source>
</evidence>
<feature type="transmembrane region" description="Helical" evidence="7">
    <location>
        <begin position="32"/>
        <end position="53"/>
    </location>
</feature>
<dbReference type="SUPFAM" id="SSF82689">
    <property type="entry name" value="Mechanosensitive channel protein MscS (YggB), C-terminal domain"/>
    <property type="match status" value="1"/>
</dbReference>
<dbReference type="PANTHER" id="PTHR30221:SF1">
    <property type="entry name" value="SMALL-CONDUCTANCE MECHANOSENSITIVE CHANNEL"/>
    <property type="match status" value="1"/>
</dbReference>
<evidence type="ECO:0000256" key="6">
    <source>
        <dbReference type="ARBA" id="ARBA00023136"/>
    </source>
</evidence>
<dbReference type="SUPFAM" id="SSF82861">
    <property type="entry name" value="Mechanosensitive channel protein MscS (YggB), transmembrane region"/>
    <property type="match status" value="1"/>
</dbReference>
<dbReference type="Gene3D" id="2.30.30.60">
    <property type="match status" value="1"/>
</dbReference>
<evidence type="ECO:0000313" key="11">
    <source>
        <dbReference type="Proteomes" id="UP000321578"/>
    </source>
</evidence>
<evidence type="ECO:0000259" key="8">
    <source>
        <dbReference type="Pfam" id="PF00924"/>
    </source>
</evidence>
<gene>
    <name evidence="10" type="ORF">ESY86_10580</name>
</gene>
<name>A0A5C6ZIV4_9FLAO</name>
<feature type="domain" description="Mechanosensitive ion channel MscS C-terminal" evidence="9">
    <location>
        <begin position="189"/>
        <end position="274"/>
    </location>
</feature>
<dbReference type="OrthoDB" id="1522493at2"/>
<dbReference type="InterPro" id="IPR011014">
    <property type="entry name" value="MscS_channel_TM-2"/>
</dbReference>
<dbReference type="InterPro" id="IPR008910">
    <property type="entry name" value="MSC_TM_helix"/>
</dbReference>
<feature type="domain" description="Mechanosensitive ion channel MscS" evidence="8">
    <location>
        <begin position="117"/>
        <end position="182"/>
    </location>
</feature>
<dbReference type="InterPro" id="IPR023408">
    <property type="entry name" value="MscS_beta-dom_sf"/>
</dbReference>
<dbReference type="SUPFAM" id="SSF50182">
    <property type="entry name" value="Sm-like ribonucleoproteins"/>
    <property type="match status" value="1"/>
</dbReference>
<dbReference type="InterPro" id="IPR011066">
    <property type="entry name" value="MscS_channel_C_sf"/>
</dbReference>
<sequence length="299" mass="34461">MIRFLEIGIYMDKLKDKLLGWYEELILRLPNLILAIFTLFLFYFIAKGVASLVSKILRARMDNISVRHIIKKLIFLVILLIGFFISLNVLGLDKALATILAGAGVIALAFGLALQGTLNNTFSGVLLSFLPRIRIHDYIETENHKGFVEEISLRNFVLRQPDNHIVVMPNSLIVDKPFVNFSLTERSRITVKCGVAYSSNLREVRDMIMKLMTDNFPQEAGEKIEFYWLEFGDSSINFMTRFSCVYQRPGQMFDRQSEAIMLIKEEFDRNNINIPFPIRTLHMGTNVEIAKEREPKNEE</sequence>
<dbReference type="Pfam" id="PF21082">
    <property type="entry name" value="MS_channel_3rd"/>
    <property type="match status" value="1"/>
</dbReference>
<keyword evidence="11" id="KW-1185">Reference proteome</keyword>
<dbReference type="InterPro" id="IPR006685">
    <property type="entry name" value="MscS_channel_2nd"/>
</dbReference>
<accession>A0A5C6ZIV4</accession>
<evidence type="ECO:0000313" key="10">
    <source>
        <dbReference type="EMBL" id="TXD88932.1"/>
    </source>
</evidence>
<evidence type="ECO:0000256" key="5">
    <source>
        <dbReference type="ARBA" id="ARBA00022989"/>
    </source>
</evidence>
<dbReference type="Pfam" id="PF05552">
    <property type="entry name" value="MS_channel_1st_1"/>
    <property type="match status" value="1"/>
</dbReference>
<evidence type="ECO:0000256" key="2">
    <source>
        <dbReference type="ARBA" id="ARBA00008017"/>
    </source>
</evidence>
<keyword evidence="3" id="KW-1003">Cell membrane</keyword>
<reference evidence="10 11" key="1">
    <citation type="submission" date="2019-08" db="EMBL/GenBank/DDBJ databases">
        <title>Genomes of Subsaximicrobium wynnwilliamsii strains.</title>
        <authorList>
            <person name="Bowman J.P."/>
        </authorList>
    </citation>
    <scope>NUCLEOTIDE SEQUENCE [LARGE SCALE GENOMIC DNA]</scope>
    <source>
        <strain evidence="10 11">2-80-2</strain>
    </source>
</reference>
<dbReference type="InterPro" id="IPR049278">
    <property type="entry name" value="MS_channel_C"/>
</dbReference>
<dbReference type="Proteomes" id="UP000321578">
    <property type="component" value="Unassembled WGS sequence"/>
</dbReference>
<dbReference type="AlphaFoldDB" id="A0A5C6ZIV4"/>
<dbReference type="RefSeq" id="WP_147086557.1">
    <property type="nucleotide sequence ID" value="NZ_VORM01000005.1"/>
</dbReference>
<dbReference type="PANTHER" id="PTHR30221">
    <property type="entry name" value="SMALL-CONDUCTANCE MECHANOSENSITIVE CHANNEL"/>
    <property type="match status" value="1"/>
</dbReference>
<keyword evidence="4 7" id="KW-0812">Transmembrane</keyword>
<feature type="transmembrane region" description="Helical" evidence="7">
    <location>
        <begin position="96"/>
        <end position="114"/>
    </location>
</feature>
<dbReference type="GO" id="GO:0008381">
    <property type="term" value="F:mechanosensitive monoatomic ion channel activity"/>
    <property type="evidence" value="ECO:0007669"/>
    <property type="project" value="InterPro"/>
</dbReference>
<protein>
    <submittedName>
        <fullName evidence="10">Mechanosensitive ion channel</fullName>
    </submittedName>
</protein>
<dbReference type="Gene3D" id="1.10.287.1260">
    <property type="match status" value="1"/>
</dbReference>
<evidence type="ECO:0000256" key="3">
    <source>
        <dbReference type="ARBA" id="ARBA00022475"/>
    </source>
</evidence>
<comment type="similarity">
    <text evidence="2">Belongs to the MscS (TC 1.A.23) family.</text>
</comment>